<evidence type="ECO:0000313" key="4">
    <source>
        <dbReference type="Proteomes" id="UP001156601"/>
    </source>
</evidence>
<evidence type="ECO:0000256" key="1">
    <source>
        <dbReference type="SAM" id="SignalP"/>
    </source>
</evidence>
<name>A0AA37SX56_9ALTE</name>
<keyword evidence="1" id="KW-0732">Signal</keyword>
<sequence length="162" mass="18107">MSKVLSLVLLCLVFQSSVQAKDCNTIESLNWLVGNWNSENSKLKINESWKRLSGKTFEGSGFTYSIKKNKTVSSETLRLVEMSGEVFYLAKVASNDLPIAFKLTSCSAKSAIFENSLHDFPKKIRYQLNKEKSITVFVSGENGKGFSIEFIGENDNSLSIEK</sequence>
<evidence type="ECO:0000259" key="2">
    <source>
        <dbReference type="Pfam" id="PF19780"/>
    </source>
</evidence>
<reference evidence="3" key="2">
    <citation type="submission" date="2023-01" db="EMBL/GenBank/DDBJ databases">
        <title>Draft genome sequence of Agaribacter marinus strain NBRC 110023.</title>
        <authorList>
            <person name="Sun Q."/>
            <person name="Mori K."/>
        </authorList>
    </citation>
    <scope>NUCLEOTIDE SEQUENCE</scope>
    <source>
        <strain evidence="3">NBRC 110023</strain>
    </source>
</reference>
<feature type="signal peptide" evidence="1">
    <location>
        <begin position="1"/>
        <end position="20"/>
    </location>
</feature>
<dbReference type="InterPro" id="IPR046232">
    <property type="entry name" value="DUF6265"/>
</dbReference>
<organism evidence="3 4">
    <name type="scientific">Agaribacter marinus</name>
    <dbReference type="NCBI Taxonomy" id="1431249"/>
    <lineage>
        <taxon>Bacteria</taxon>
        <taxon>Pseudomonadati</taxon>
        <taxon>Pseudomonadota</taxon>
        <taxon>Gammaproteobacteria</taxon>
        <taxon>Alteromonadales</taxon>
        <taxon>Alteromonadaceae</taxon>
        <taxon>Agaribacter</taxon>
    </lineage>
</organism>
<gene>
    <name evidence="3" type="ORF">GCM10007852_16700</name>
</gene>
<feature type="chain" id="PRO_5041261574" description="DUF6265 domain-containing protein" evidence="1">
    <location>
        <begin position="21"/>
        <end position="162"/>
    </location>
</feature>
<dbReference type="Proteomes" id="UP001156601">
    <property type="component" value="Unassembled WGS sequence"/>
</dbReference>
<dbReference type="AlphaFoldDB" id="A0AA37SX56"/>
<proteinExistence type="predicted"/>
<dbReference type="EMBL" id="BSOT01000005">
    <property type="protein sequence ID" value="GLR70762.1"/>
    <property type="molecule type" value="Genomic_DNA"/>
</dbReference>
<accession>A0AA37SX56</accession>
<keyword evidence="4" id="KW-1185">Reference proteome</keyword>
<evidence type="ECO:0000313" key="3">
    <source>
        <dbReference type="EMBL" id="GLR70762.1"/>
    </source>
</evidence>
<reference evidence="3" key="1">
    <citation type="journal article" date="2014" name="Int. J. Syst. Evol. Microbiol.">
        <title>Complete genome sequence of Corynebacterium casei LMG S-19264T (=DSM 44701T), isolated from a smear-ripened cheese.</title>
        <authorList>
            <consortium name="US DOE Joint Genome Institute (JGI-PGF)"/>
            <person name="Walter F."/>
            <person name="Albersmeier A."/>
            <person name="Kalinowski J."/>
            <person name="Ruckert C."/>
        </authorList>
    </citation>
    <scope>NUCLEOTIDE SEQUENCE</scope>
    <source>
        <strain evidence="3">NBRC 110023</strain>
    </source>
</reference>
<comment type="caution">
    <text evidence="3">The sequence shown here is derived from an EMBL/GenBank/DDBJ whole genome shotgun (WGS) entry which is preliminary data.</text>
</comment>
<feature type="domain" description="DUF6265" evidence="2">
    <location>
        <begin position="30"/>
        <end position="139"/>
    </location>
</feature>
<dbReference type="RefSeq" id="WP_284217044.1">
    <property type="nucleotide sequence ID" value="NZ_BSOT01000005.1"/>
</dbReference>
<protein>
    <recommendedName>
        <fullName evidence="2">DUF6265 domain-containing protein</fullName>
    </recommendedName>
</protein>
<dbReference type="Pfam" id="PF19780">
    <property type="entry name" value="DUF6265"/>
    <property type="match status" value="1"/>
</dbReference>